<proteinExistence type="predicted"/>
<dbReference type="EMBL" id="CP036526">
    <property type="protein sequence ID" value="QDT11573.1"/>
    <property type="molecule type" value="Genomic_DNA"/>
</dbReference>
<dbReference type="Pfam" id="PF12697">
    <property type="entry name" value="Abhydrolase_6"/>
    <property type="match status" value="1"/>
</dbReference>
<accession>A0A517NWR0</accession>
<dbReference type="InterPro" id="IPR052897">
    <property type="entry name" value="Sec-Metab_Biosynth_Hydrolase"/>
</dbReference>
<dbReference type="InterPro" id="IPR029058">
    <property type="entry name" value="AB_hydrolase_fold"/>
</dbReference>
<evidence type="ECO:0000313" key="2">
    <source>
        <dbReference type="EMBL" id="QDT11573.1"/>
    </source>
</evidence>
<feature type="domain" description="AB hydrolase-1" evidence="1">
    <location>
        <begin position="60"/>
        <end position="275"/>
    </location>
</feature>
<dbReference type="AlphaFoldDB" id="A0A517NWR0"/>
<gene>
    <name evidence="2" type="ORF">K239x_35730</name>
</gene>
<dbReference type="Gene3D" id="3.40.50.1820">
    <property type="entry name" value="alpha/beta hydrolase"/>
    <property type="match status" value="1"/>
</dbReference>
<dbReference type="Proteomes" id="UP000319817">
    <property type="component" value="Chromosome"/>
</dbReference>
<name>A0A517NWR0_9BACT</name>
<keyword evidence="3" id="KW-1185">Reference proteome</keyword>
<evidence type="ECO:0000259" key="1">
    <source>
        <dbReference type="Pfam" id="PF12697"/>
    </source>
</evidence>
<dbReference type="PANTHER" id="PTHR37017">
    <property type="entry name" value="AB HYDROLASE-1 DOMAIN-CONTAINING PROTEIN-RELATED"/>
    <property type="match status" value="1"/>
</dbReference>
<dbReference type="InterPro" id="IPR000073">
    <property type="entry name" value="AB_hydrolase_1"/>
</dbReference>
<sequence length="283" mass="31655">MHYFVSEMLVRKEPTSSDQSPPIEGFRQVKHSSIAMLFVFLAFSSDASAKTANDVEPPAVVIIHGAWGGSHHWKQTADRIAAEYEGTVQRASLTGLGPRVHLATKETDLSTHIQDVVNLIEFNDLPSVILIAHSYGGVVASGVADAIPDRIKRVVYLDAHLLDDGESYFSHHPEMQSQLTKRANEDGDGWLIPVDWKNNVRDVPHPLATLTQPIKLKDQSAKTIRSTYWLFTDGGKAETDSRYMYFQRAQQRGWPVRTFTWGHNPQRSIPNEVAAELLNSITE</sequence>
<organism evidence="2 3">
    <name type="scientific">Stieleria marina</name>
    <dbReference type="NCBI Taxonomy" id="1930275"/>
    <lineage>
        <taxon>Bacteria</taxon>
        <taxon>Pseudomonadati</taxon>
        <taxon>Planctomycetota</taxon>
        <taxon>Planctomycetia</taxon>
        <taxon>Pirellulales</taxon>
        <taxon>Pirellulaceae</taxon>
        <taxon>Stieleria</taxon>
    </lineage>
</organism>
<dbReference type="SUPFAM" id="SSF53474">
    <property type="entry name" value="alpha/beta-Hydrolases"/>
    <property type="match status" value="1"/>
</dbReference>
<protein>
    <submittedName>
        <fullName evidence="2">Acyl-CoA esterase</fullName>
    </submittedName>
</protein>
<dbReference type="PANTHER" id="PTHR37017:SF11">
    <property type="entry name" value="ESTERASE_LIPASE_THIOESTERASE DOMAIN-CONTAINING PROTEIN"/>
    <property type="match status" value="1"/>
</dbReference>
<evidence type="ECO:0000313" key="3">
    <source>
        <dbReference type="Proteomes" id="UP000319817"/>
    </source>
</evidence>
<dbReference type="OrthoDB" id="9112061at2"/>
<reference evidence="2 3" key="1">
    <citation type="submission" date="2019-02" db="EMBL/GenBank/DDBJ databases">
        <title>Deep-cultivation of Planctomycetes and their phenomic and genomic characterization uncovers novel biology.</title>
        <authorList>
            <person name="Wiegand S."/>
            <person name="Jogler M."/>
            <person name="Boedeker C."/>
            <person name="Pinto D."/>
            <person name="Vollmers J."/>
            <person name="Rivas-Marin E."/>
            <person name="Kohn T."/>
            <person name="Peeters S.H."/>
            <person name="Heuer A."/>
            <person name="Rast P."/>
            <person name="Oberbeckmann S."/>
            <person name="Bunk B."/>
            <person name="Jeske O."/>
            <person name="Meyerdierks A."/>
            <person name="Storesund J.E."/>
            <person name="Kallscheuer N."/>
            <person name="Luecker S."/>
            <person name="Lage O.M."/>
            <person name="Pohl T."/>
            <person name="Merkel B.J."/>
            <person name="Hornburger P."/>
            <person name="Mueller R.-W."/>
            <person name="Bruemmer F."/>
            <person name="Labrenz M."/>
            <person name="Spormann A.M."/>
            <person name="Op den Camp H."/>
            <person name="Overmann J."/>
            <person name="Amann R."/>
            <person name="Jetten M.S.M."/>
            <person name="Mascher T."/>
            <person name="Medema M.H."/>
            <person name="Devos D.P."/>
            <person name="Kaster A.-K."/>
            <person name="Ovreas L."/>
            <person name="Rohde M."/>
            <person name="Galperin M.Y."/>
            <person name="Jogler C."/>
        </authorList>
    </citation>
    <scope>NUCLEOTIDE SEQUENCE [LARGE SCALE GENOMIC DNA]</scope>
    <source>
        <strain evidence="2 3">K23_9</strain>
    </source>
</reference>